<dbReference type="SUPFAM" id="SSF48239">
    <property type="entry name" value="Terpenoid cyclases/Protein prenyltransferases"/>
    <property type="match status" value="1"/>
</dbReference>
<reference evidence="1" key="1">
    <citation type="submission" date="2021-01" db="EMBL/GenBank/DDBJ databases">
        <title>Whole genome shotgun sequence of Actinoplanes rishiriensis NBRC 108556.</title>
        <authorList>
            <person name="Komaki H."/>
            <person name="Tamura T."/>
        </authorList>
    </citation>
    <scope>NUCLEOTIDE SEQUENCE</scope>
    <source>
        <strain evidence="1">NBRC 108556</strain>
    </source>
</reference>
<evidence type="ECO:0000313" key="1">
    <source>
        <dbReference type="EMBL" id="GIE99678.1"/>
    </source>
</evidence>
<dbReference type="Proteomes" id="UP000636960">
    <property type="component" value="Unassembled WGS sequence"/>
</dbReference>
<dbReference type="InterPro" id="IPR027417">
    <property type="entry name" value="P-loop_NTPase"/>
</dbReference>
<dbReference type="Gene3D" id="1.50.10.20">
    <property type="match status" value="1"/>
</dbReference>
<keyword evidence="2" id="KW-1185">Reference proteome</keyword>
<dbReference type="AlphaFoldDB" id="A0A919K705"/>
<dbReference type="RefSeq" id="WP_203786660.1">
    <property type="nucleotide sequence ID" value="NZ_BOMV01000076.1"/>
</dbReference>
<dbReference type="EMBL" id="BOMV01000076">
    <property type="protein sequence ID" value="GIE99678.1"/>
    <property type="molecule type" value="Genomic_DNA"/>
</dbReference>
<gene>
    <name evidence="1" type="ORF">Ari01nite_71430</name>
</gene>
<dbReference type="InterPro" id="IPR008930">
    <property type="entry name" value="Terpenoid_cyclase/PrenylTrfase"/>
</dbReference>
<name>A0A919K705_9ACTN</name>
<sequence length="820" mass="91377">MEIAAEQHAALRGQEPTLLLDHYVDADLGHLRITVGTSSRPAARVAHIDLEAIDRAERERFSPLRLMAAALVDDITPQRAGIPEVERSKRPSRDAVAVLDPTTERLRLTLTQRRNVVLVGGSGTHKSQSAAGVADLFESDGHACAWLDMRDGRAGAETIAWEILRLPRHEKLLVVINQVQDGMSEVRPVLHLTRLLRTEFRVRTFVLATSRPAAVDTSRGLFRSFTRVPIQTTTVRFPAEPELREALHWFACLKLFEIRPLLSTVSRRFPQSVVDRLTSGNQPLLSRTSAHYSLASGQDAATLIRNLRSPTTPGDVVWAYLKLIGHNAGRDLMRRLDQGDVVSESTASQSYLAPAWDLLHRLGDTLDAHCELDPSWGGNVGAAVFAAEALAELDHRAQWETVARYVRTSWRYDRPGVLPEPARGRTSEYADFLEIARYMDIEDEQLVQAHLGLPPGHELSDDIDLDRFHRTWMLGVLLGFEGSALSPTPGRDALIRTADEECHPSLGYFYPRRVPWVTARVLLGLSRVGRTYQNSDTVQRACEWLKRPLRSGGPYGLWWKGGTGSWNRDEATTAMCVAALIRAGDGETPEVRTALAWLSARAGEWTKTDREIDLAIVLEAAMLGAADWRASYARILNLLHWSAGEIQRMSSQQPDPRFVPESALRAPFAAAQLATLVRVAVGRESEALLDAAAHRRIPRQRGTGLDPADSLASTAAGVTDVRPMPSLERWRRAGALIAETLETSLRARSAVQRADPGRQASEIWEQAERDRTRLNLYRELADQLDELTPREVLQELNRLGREVCETRWDDGLTFENQGHP</sequence>
<protein>
    <submittedName>
        <fullName evidence="1">Uncharacterized protein</fullName>
    </submittedName>
</protein>
<proteinExistence type="predicted"/>
<dbReference type="SUPFAM" id="SSF52540">
    <property type="entry name" value="P-loop containing nucleoside triphosphate hydrolases"/>
    <property type="match status" value="1"/>
</dbReference>
<accession>A0A919K705</accession>
<comment type="caution">
    <text evidence="1">The sequence shown here is derived from an EMBL/GenBank/DDBJ whole genome shotgun (WGS) entry which is preliminary data.</text>
</comment>
<evidence type="ECO:0000313" key="2">
    <source>
        <dbReference type="Proteomes" id="UP000636960"/>
    </source>
</evidence>
<organism evidence="1 2">
    <name type="scientific">Paractinoplanes rishiriensis</name>
    <dbReference type="NCBI Taxonomy" id="1050105"/>
    <lineage>
        <taxon>Bacteria</taxon>
        <taxon>Bacillati</taxon>
        <taxon>Actinomycetota</taxon>
        <taxon>Actinomycetes</taxon>
        <taxon>Micromonosporales</taxon>
        <taxon>Micromonosporaceae</taxon>
        <taxon>Paractinoplanes</taxon>
    </lineage>
</organism>